<evidence type="ECO:0000256" key="1">
    <source>
        <dbReference type="SAM" id="SignalP"/>
    </source>
</evidence>
<dbReference type="AlphaFoldDB" id="A0A401Q7T3"/>
<evidence type="ECO:0000313" key="2">
    <source>
        <dbReference type="EMBL" id="GCB81432.1"/>
    </source>
</evidence>
<proteinExistence type="predicted"/>
<reference evidence="2 3" key="1">
    <citation type="journal article" date="2018" name="Nat. Ecol. Evol.">
        <title>Shark genomes provide insights into elasmobranch evolution and the origin of vertebrates.</title>
        <authorList>
            <person name="Hara Y"/>
            <person name="Yamaguchi K"/>
            <person name="Onimaru K"/>
            <person name="Kadota M"/>
            <person name="Koyanagi M"/>
            <person name="Keeley SD"/>
            <person name="Tatsumi K"/>
            <person name="Tanaka K"/>
            <person name="Motone F"/>
            <person name="Kageyama Y"/>
            <person name="Nozu R"/>
            <person name="Adachi N"/>
            <person name="Nishimura O"/>
            <person name="Nakagawa R"/>
            <person name="Tanegashima C"/>
            <person name="Kiyatake I"/>
            <person name="Matsumoto R"/>
            <person name="Murakumo K"/>
            <person name="Nishida K"/>
            <person name="Terakita A"/>
            <person name="Kuratani S"/>
            <person name="Sato K"/>
            <person name="Hyodo S Kuraku.S."/>
        </authorList>
    </citation>
    <scope>NUCLEOTIDE SEQUENCE [LARGE SCALE GENOMIC DNA]</scope>
</reference>
<name>A0A401Q7T3_SCYTO</name>
<dbReference type="EMBL" id="BFAA01028016">
    <property type="protein sequence ID" value="GCB81432.1"/>
    <property type="molecule type" value="Genomic_DNA"/>
</dbReference>
<keyword evidence="1" id="KW-0732">Signal</keyword>
<gene>
    <name evidence="2" type="ORF">scyTo_0023288</name>
</gene>
<accession>A0A401Q7T3</accession>
<organism evidence="2 3">
    <name type="scientific">Scyliorhinus torazame</name>
    <name type="common">Cloudy catshark</name>
    <name type="synonym">Catulus torazame</name>
    <dbReference type="NCBI Taxonomy" id="75743"/>
    <lineage>
        <taxon>Eukaryota</taxon>
        <taxon>Metazoa</taxon>
        <taxon>Chordata</taxon>
        <taxon>Craniata</taxon>
        <taxon>Vertebrata</taxon>
        <taxon>Chondrichthyes</taxon>
        <taxon>Elasmobranchii</taxon>
        <taxon>Galeomorphii</taxon>
        <taxon>Galeoidea</taxon>
        <taxon>Carcharhiniformes</taxon>
        <taxon>Scyliorhinidae</taxon>
        <taxon>Scyliorhinus</taxon>
    </lineage>
</organism>
<keyword evidence="3" id="KW-1185">Reference proteome</keyword>
<feature type="signal peptide" evidence="1">
    <location>
        <begin position="1"/>
        <end position="18"/>
    </location>
</feature>
<feature type="non-terminal residue" evidence="2">
    <location>
        <position position="53"/>
    </location>
</feature>
<evidence type="ECO:0000313" key="3">
    <source>
        <dbReference type="Proteomes" id="UP000288216"/>
    </source>
</evidence>
<sequence length="53" mass="6262">MFRLALVLLALSCSLVQSAIVRKFDIDFQDEAELRSQFKDFKVKYEKEYDGQE</sequence>
<dbReference type="OrthoDB" id="10508225at2759"/>
<evidence type="ECO:0008006" key="4">
    <source>
        <dbReference type="Google" id="ProtNLM"/>
    </source>
</evidence>
<comment type="caution">
    <text evidence="2">The sequence shown here is derived from an EMBL/GenBank/DDBJ whole genome shotgun (WGS) entry which is preliminary data.</text>
</comment>
<dbReference type="Proteomes" id="UP000288216">
    <property type="component" value="Unassembled WGS sequence"/>
</dbReference>
<feature type="chain" id="PRO_5019198457" description="Cathepsin propeptide inhibitor domain-containing protein" evidence="1">
    <location>
        <begin position="19"/>
        <end position="53"/>
    </location>
</feature>
<protein>
    <recommendedName>
        <fullName evidence="4">Cathepsin propeptide inhibitor domain-containing protein</fullName>
    </recommendedName>
</protein>